<evidence type="ECO:0000256" key="4">
    <source>
        <dbReference type="ARBA" id="ARBA00023015"/>
    </source>
</evidence>
<dbReference type="Gramene" id="OE9A009375T2">
    <property type="protein sequence ID" value="OE9A009375C2"/>
    <property type="gene ID" value="OE9A009375"/>
</dbReference>
<comment type="caution">
    <text evidence="14">The sequence shown here is derived from an EMBL/GenBank/DDBJ whole genome shotgun (WGS) entry which is preliminary data.</text>
</comment>
<evidence type="ECO:0000256" key="11">
    <source>
        <dbReference type="SAM" id="MobiDB-lite"/>
    </source>
</evidence>
<keyword evidence="4 10" id="KW-0805">Transcription regulation</keyword>
<dbReference type="Proteomes" id="UP000594638">
    <property type="component" value="Unassembled WGS sequence"/>
</dbReference>
<dbReference type="Gene3D" id="2.40.330.10">
    <property type="entry name" value="DNA-binding pseudobarrel domain"/>
    <property type="match status" value="1"/>
</dbReference>
<protein>
    <recommendedName>
        <fullName evidence="10">Auxin response factor</fullName>
    </recommendedName>
</protein>
<dbReference type="EMBL" id="CACTIH010001840">
    <property type="protein sequence ID" value="CAA2965337.1"/>
    <property type="molecule type" value="Genomic_DNA"/>
</dbReference>
<keyword evidence="7 10" id="KW-0539">Nucleus</keyword>
<evidence type="ECO:0000256" key="6">
    <source>
        <dbReference type="ARBA" id="ARBA00023163"/>
    </source>
</evidence>
<keyword evidence="9" id="KW-0292">Fruit ripening</keyword>
<dbReference type="GO" id="GO:0009835">
    <property type="term" value="P:fruit ripening"/>
    <property type="evidence" value="ECO:0007669"/>
    <property type="project" value="UniProtKB-KW"/>
</dbReference>
<keyword evidence="5 10" id="KW-0238">DNA-binding</keyword>
<dbReference type="Gene3D" id="3.10.20.90">
    <property type="entry name" value="Phosphatidylinositol 3-kinase Catalytic Subunit, Chain A, domain 1"/>
    <property type="match status" value="1"/>
</dbReference>
<evidence type="ECO:0000259" key="13">
    <source>
        <dbReference type="PROSITE" id="PS51745"/>
    </source>
</evidence>
<dbReference type="SUPFAM" id="SSF101936">
    <property type="entry name" value="DNA-binding pseudobarrel domain"/>
    <property type="match status" value="1"/>
</dbReference>
<dbReference type="CDD" id="cd10017">
    <property type="entry name" value="B3_DNA"/>
    <property type="match status" value="1"/>
</dbReference>
<dbReference type="InterPro" id="IPR010525">
    <property type="entry name" value="ARF_dom"/>
</dbReference>
<comment type="subcellular location">
    <subcellularLocation>
        <location evidence="1 10">Nucleus</location>
    </subcellularLocation>
</comment>
<dbReference type="Pfam" id="PF02309">
    <property type="entry name" value="AUX_IAA"/>
    <property type="match status" value="2"/>
</dbReference>
<feature type="compositionally biased region" description="Pro residues" evidence="11">
    <location>
        <begin position="101"/>
        <end position="110"/>
    </location>
</feature>
<dbReference type="InterPro" id="IPR015300">
    <property type="entry name" value="DNA-bd_pseudobarrel_sf"/>
</dbReference>
<evidence type="ECO:0000256" key="3">
    <source>
        <dbReference type="ARBA" id="ARBA00022473"/>
    </source>
</evidence>
<dbReference type="GO" id="GO:0005634">
    <property type="term" value="C:nucleus"/>
    <property type="evidence" value="ECO:0007669"/>
    <property type="project" value="UniProtKB-SubCell"/>
</dbReference>
<dbReference type="InterPro" id="IPR053793">
    <property type="entry name" value="PB1-like"/>
</dbReference>
<dbReference type="Pfam" id="PF06507">
    <property type="entry name" value="ARF_AD"/>
    <property type="match status" value="1"/>
</dbReference>
<gene>
    <name evidence="14" type="ORF">OLEA9_A009375</name>
</gene>
<evidence type="ECO:0000256" key="2">
    <source>
        <dbReference type="ARBA" id="ARBA00007853"/>
    </source>
</evidence>
<comment type="subunit">
    <text evidence="10">Homodimers and heterodimers.</text>
</comment>
<comment type="function">
    <text evidence="10">Auxin response factors (ARFs) are transcriptional factors that bind specifically to the DNA sequence 5'-TGTCTC-3' found in the auxin-responsive promoter elements (AuxREs).</text>
</comment>
<dbReference type="GO" id="GO:0003677">
    <property type="term" value="F:DNA binding"/>
    <property type="evidence" value="ECO:0007669"/>
    <property type="project" value="UniProtKB-KW"/>
</dbReference>
<evidence type="ECO:0000256" key="1">
    <source>
        <dbReference type="ARBA" id="ARBA00004123"/>
    </source>
</evidence>
<dbReference type="AlphaFoldDB" id="A0A8S0QA45"/>
<evidence type="ECO:0000256" key="5">
    <source>
        <dbReference type="ARBA" id="ARBA00023125"/>
    </source>
</evidence>
<dbReference type="OrthoDB" id="1050118at2759"/>
<name>A0A8S0QA45_OLEEU</name>
<comment type="similarity">
    <text evidence="2 10">Belongs to the ARF family.</text>
</comment>
<dbReference type="FunFam" id="2.40.330.10:FF:000001">
    <property type="entry name" value="Auxin response factor"/>
    <property type="match status" value="1"/>
</dbReference>
<dbReference type="PANTHER" id="PTHR31384:SF8">
    <property type="entry name" value="AUXIN RESPONSE FACTOR 11"/>
    <property type="match status" value="1"/>
</dbReference>
<dbReference type="PROSITE" id="PS50863">
    <property type="entry name" value="B3"/>
    <property type="match status" value="1"/>
</dbReference>
<dbReference type="InterPro" id="IPR044835">
    <property type="entry name" value="ARF_plant"/>
</dbReference>
<evidence type="ECO:0000313" key="15">
    <source>
        <dbReference type="Proteomes" id="UP000594638"/>
    </source>
</evidence>
<evidence type="ECO:0000256" key="9">
    <source>
        <dbReference type="ARBA" id="ARBA00033478"/>
    </source>
</evidence>
<feature type="domain" description="PB1" evidence="13">
    <location>
        <begin position="515"/>
        <end position="607"/>
    </location>
</feature>
<accession>A0A8S0QA45</accession>
<keyword evidence="15" id="KW-1185">Reference proteome</keyword>
<evidence type="ECO:0000259" key="12">
    <source>
        <dbReference type="PROSITE" id="PS50863"/>
    </source>
</evidence>
<dbReference type="GO" id="GO:0009734">
    <property type="term" value="P:auxin-activated signaling pathway"/>
    <property type="evidence" value="ECO:0007669"/>
    <property type="project" value="UniProtKB-KW"/>
</dbReference>
<dbReference type="Gene3D" id="2.30.30.1040">
    <property type="match status" value="1"/>
</dbReference>
<evidence type="ECO:0000256" key="10">
    <source>
        <dbReference type="RuleBase" id="RU004561"/>
    </source>
</evidence>
<proteinExistence type="inferred from homology"/>
<feature type="domain" description="TF-B3" evidence="12">
    <location>
        <begin position="117"/>
        <end position="219"/>
    </location>
</feature>
<organism evidence="14 15">
    <name type="scientific">Olea europaea subsp. europaea</name>
    <dbReference type="NCBI Taxonomy" id="158383"/>
    <lineage>
        <taxon>Eukaryota</taxon>
        <taxon>Viridiplantae</taxon>
        <taxon>Streptophyta</taxon>
        <taxon>Embryophyta</taxon>
        <taxon>Tracheophyta</taxon>
        <taxon>Spermatophyta</taxon>
        <taxon>Magnoliopsida</taxon>
        <taxon>eudicotyledons</taxon>
        <taxon>Gunneridae</taxon>
        <taxon>Pentapetalae</taxon>
        <taxon>asterids</taxon>
        <taxon>lamiids</taxon>
        <taxon>Lamiales</taxon>
        <taxon>Oleaceae</taxon>
        <taxon>Oleeae</taxon>
        <taxon>Olea</taxon>
    </lineage>
</organism>
<dbReference type="GO" id="GO:0006355">
    <property type="term" value="P:regulation of DNA-templated transcription"/>
    <property type="evidence" value="ECO:0007669"/>
    <property type="project" value="InterPro"/>
</dbReference>
<dbReference type="InterPro" id="IPR033389">
    <property type="entry name" value="AUX/IAA_dom"/>
</dbReference>
<evidence type="ECO:0000256" key="8">
    <source>
        <dbReference type="ARBA" id="ARBA00023294"/>
    </source>
</evidence>
<keyword evidence="8 10" id="KW-0927">Auxin signaling pathway</keyword>
<dbReference type="InterPro" id="IPR003340">
    <property type="entry name" value="B3_DNA-bd"/>
</dbReference>
<keyword evidence="6 10" id="KW-0804">Transcription</keyword>
<dbReference type="SUPFAM" id="SSF54277">
    <property type="entry name" value="CAD &amp; PB1 domains"/>
    <property type="match status" value="1"/>
</dbReference>
<keyword evidence="3" id="KW-0217">Developmental protein</keyword>
<evidence type="ECO:0000313" key="14">
    <source>
        <dbReference type="EMBL" id="CAA2965337.1"/>
    </source>
</evidence>
<dbReference type="Pfam" id="PF02362">
    <property type="entry name" value="B3"/>
    <property type="match status" value="1"/>
</dbReference>
<sequence length="629" mass="70939">MANSQNAESGDLYTALWKACAGPMVNVPCTGERVYYFPQGHLEQLQASTNQESNKQIPRFNLPSKILCHVFHIQLRAEPETDEVYTQITLHPEPDQTEPTSPDPCPPDPPKQNVRSFCKILTASDRSTHGGLSILRRDANECLPPLDMTQATPSQDLVAKDLHGYEWRFRHIFRGQPRRHLLTTGWSTFVASKRLVAGDAFVFLSGDNGELRVGVRRLARQQSPIPPSIISSESMHLGVLASASHAITTKTLFVVYYKPRASQFIIGMNKYLEAVRHKFTVGMHFKMRFKEVESREKRSTGTIIGVGDISPHWKDSNWRSLKIQWDEPGTERWSQRVSPWEIEPFVASASIDIAQPATKNKIPRLLDRHPSGTTNTTTSSWGMWAPTSVRNDSPNLFRESEYSKNASVLSILSDYNSPVSSRTDKDHFLDQVDKSKKVETTSACRLFGIDLRNNANNISRVEKEVTVPNITSKCANGVDTMNNRDVLKFSEERKHVFEVLPNDTQRKQISITSTRTRTKVQMEGISVGRAVNLSALEGYDDLITELEKMFEIKGGLRPINKWVIIYTDNEGDVMLVGDDPWPKFCKRVKKICIYSREEVKKMNPRCLSSTACAGEGTARSLDSEPKLAE</sequence>
<evidence type="ECO:0000256" key="7">
    <source>
        <dbReference type="ARBA" id="ARBA00023242"/>
    </source>
</evidence>
<dbReference type="FunFam" id="2.30.30.1040:FF:000001">
    <property type="entry name" value="Auxin response factor"/>
    <property type="match status" value="1"/>
</dbReference>
<dbReference type="SMART" id="SM01019">
    <property type="entry name" value="B3"/>
    <property type="match status" value="1"/>
</dbReference>
<dbReference type="PROSITE" id="PS51745">
    <property type="entry name" value="PB1"/>
    <property type="match status" value="1"/>
</dbReference>
<feature type="region of interest" description="Disordered" evidence="11">
    <location>
        <begin position="92"/>
        <end position="111"/>
    </location>
</feature>
<dbReference type="PANTHER" id="PTHR31384">
    <property type="entry name" value="AUXIN RESPONSE FACTOR 4-RELATED"/>
    <property type="match status" value="1"/>
</dbReference>
<reference evidence="14 15" key="1">
    <citation type="submission" date="2019-12" db="EMBL/GenBank/DDBJ databases">
        <authorList>
            <person name="Alioto T."/>
            <person name="Alioto T."/>
            <person name="Gomez Garrido J."/>
        </authorList>
    </citation>
    <scope>NUCLEOTIDE SEQUENCE [LARGE SCALE GENOMIC DNA]</scope>
</reference>